<dbReference type="CDD" id="cd00534">
    <property type="entry name" value="DHNA_DHNTPE"/>
    <property type="match status" value="1"/>
</dbReference>
<dbReference type="InterPro" id="IPR006157">
    <property type="entry name" value="FolB_dom"/>
</dbReference>
<dbReference type="Proteomes" id="UP001060261">
    <property type="component" value="Chromosome"/>
</dbReference>
<dbReference type="Pfam" id="PF02152">
    <property type="entry name" value="FolB"/>
    <property type="match status" value="1"/>
</dbReference>
<dbReference type="NCBIfam" id="TIGR00526">
    <property type="entry name" value="folB_dom"/>
    <property type="match status" value="1"/>
</dbReference>
<sequence length="142" mass="15417">MDERDEHLAGSLGNGPGKVVLKGLAFHGRHGVYQEEAVFGARFVVDAELHYDFADIADELAQAVNYAAVYDLIARIVTGERWQLLEALSARLARALLSDQPRLSAVTVRVHKPHAPLPGVFEDVYAELHLSRPGPAGPPTDA</sequence>
<comment type="function">
    <text evidence="6">Catalyzes the conversion of 7,8-dihydroneopterin to 6-hydroxymethyl-7,8-dihydropterin.</text>
</comment>
<evidence type="ECO:0000256" key="3">
    <source>
        <dbReference type="ARBA" id="ARBA00005708"/>
    </source>
</evidence>
<accession>A0ABY5YIV5</accession>
<evidence type="ECO:0000313" key="8">
    <source>
        <dbReference type="EMBL" id="UWX65014.1"/>
    </source>
</evidence>
<dbReference type="SUPFAM" id="SSF55620">
    <property type="entry name" value="Tetrahydrobiopterin biosynthesis enzymes-like"/>
    <property type="match status" value="1"/>
</dbReference>
<reference evidence="8" key="1">
    <citation type="submission" date="2022-09" db="EMBL/GenBank/DDBJ databases">
        <title>genome sequence of Deinococcus rubellus.</title>
        <authorList>
            <person name="Srinivasan S."/>
        </authorList>
    </citation>
    <scope>NUCLEOTIDE SEQUENCE</scope>
    <source>
        <strain evidence="8">Ant6</strain>
    </source>
</reference>
<evidence type="ECO:0000259" key="7">
    <source>
        <dbReference type="SMART" id="SM00905"/>
    </source>
</evidence>
<dbReference type="PANTHER" id="PTHR42844:SF1">
    <property type="entry name" value="DIHYDRONEOPTERIN ALDOLASE 1-RELATED"/>
    <property type="match status" value="1"/>
</dbReference>
<dbReference type="PANTHER" id="PTHR42844">
    <property type="entry name" value="DIHYDRONEOPTERIN ALDOLASE 1-RELATED"/>
    <property type="match status" value="1"/>
</dbReference>
<protein>
    <recommendedName>
        <fullName evidence="6">7,8-dihydroneopterin aldolase</fullName>
        <ecNumber evidence="6">4.1.2.25</ecNumber>
    </recommendedName>
</protein>
<dbReference type="RefSeq" id="WP_260561272.1">
    <property type="nucleotide sequence ID" value="NZ_BAABEC010000191.1"/>
</dbReference>
<dbReference type="EC" id="4.1.2.25" evidence="6"/>
<organism evidence="8 9">
    <name type="scientific">Deinococcus rubellus</name>
    <dbReference type="NCBI Taxonomy" id="1889240"/>
    <lineage>
        <taxon>Bacteria</taxon>
        <taxon>Thermotogati</taxon>
        <taxon>Deinococcota</taxon>
        <taxon>Deinococci</taxon>
        <taxon>Deinococcales</taxon>
        <taxon>Deinococcaceae</taxon>
        <taxon>Deinococcus</taxon>
    </lineage>
</organism>
<gene>
    <name evidence="8" type="primary">folB</name>
    <name evidence="8" type="ORF">N0D28_04985</name>
</gene>
<dbReference type="Gene3D" id="3.30.1130.10">
    <property type="match status" value="1"/>
</dbReference>
<evidence type="ECO:0000256" key="1">
    <source>
        <dbReference type="ARBA" id="ARBA00001353"/>
    </source>
</evidence>
<evidence type="ECO:0000256" key="2">
    <source>
        <dbReference type="ARBA" id="ARBA00005013"/>
    </source>
</evidence>
<comment type="pathway">
    <text evidence="2 6">Cofactor biosynthesis; tetrahydrofolate biosynthesis; 2-amino-4-hydroxy-6-hydroxymethyl-7,8-dihydropteridine diphosphate from 7,8-dihydroneopterin triphosphate: step 3/4.</text>
</comment>
<keyword evidence="4 6" id="KW-0289">Folate biosynthesis</keyword>
<dbReference type="NCBIfam" id="TIGR00525">
    <property type="entry name" value="folB"/>
    <property type="match status" value="1"/>
</dbReference>
<evidence type="ECO:0000256" key="5">
    <source>
        <dbReference type="ARBA" id="ARBA00023239"/>
    </source>
</evidence>
<keyword evidence="9" id="KW-1185">Reference proteome</keyword>
<dbReference type="InterPro" id="IPR006156">
    <property type="entry name" value="Dihydroneopterin_aldolase"/>
</dbReference>
<comment type="similarity">
    <text evidence="3 6">Belongs to the DHNA family.</text>
</comment>
<evidence type="ECO:0000256" key="4">
    <source>
        <dbReference type="ARBA" id="ARBA00022909"/>
    </source>
</evidence>
<dbReference type="EMBL" id="CP104213">
    <property type="protein sequence ID" value="UWX65014.1"/>
    <property type="molecule type" value="Genomic_DNA"/>
</dbReference>
<keyword evidence="5 6" id="KW-0456">Lyase</keyword>
<dbReference type="SMART" id="SM00905">
    <property type="entry name" value="FolB"/>
    <property type="match status" value="1"/>
</dbReference>
<evidence type="ECO:0000313" key="9">
    <source>
        <dbReference type="Proteomes" id="UP001060261"/>
    </source>
</evidence>
<comment type="catalytic activity">
    <reaction evidence="1 6">
        <text>7,8-dihydroneopterin = 6-hydroxymethyl-7,8-dihydropterin + glycolaldehyde</text>
        <dbReference type="Rhea" id="RHEA:10540"/>
        <dbReference type="ChEBI" id="CHEBI:17001"/>
        <dbReference type="ChEBI" id="CHEBI:17071"/>
        <dbReference type="ChEBI" id="CHEBI:44841"/>
        <dbReference type="EC" id="4.1.2.25"/>
    </reaction>
</comment>
<proteinExistence type="inferred from homology"/>
<feature type="domain" description="Dihydroneopterin aldolase/epimerase" evidence="7">
    <location>
        <begin position="19"/>
        <end position="130"/>
    </location>
</feature>
<evidence type="ECO:0000256" key="6">
    <source>
        <dbReference type="RuleBase" id="RU362079"/>
    </source>
</evidence>
<name>A0ABY5YIV5_9DEIO</name>
<dbReference type="InterPro" id="IPR043133">
    <property type="entry name" value="GTP-CH-I_C/QueF"/>
</dbReference>
<dbReference type="GO" id="GO:0004150">
    <property type="term" value="F:dihydroneopterin aldolase activity"/>
    <property type="evidence" value="ECO:0007669"/>
    <property type="project" value="UniProtKB-EC"/>
</dbReference>